<feature type="transmembrane region" description="Helical" evidence="1">
    <location>
        <begin position="45"/>
        <end position="66"/>
    </location>
</feature>
<proteinExistence type="predicted"/>
<organism evidence="2">
    <name type="scientific">Siphoviridae sp. ctEeW6</name>
    <dbReference type="NCBI Taxonomy" id="2827816"/>
    <lineage>
        <taxon>Viruses</taxon>
        <taxon>Duplodnaviria</taxon>
        <taxon>Heunggongvirae</taxon>
        <taxon>Uroviricota</taxon>
        <taxon>Caudoviricetes</taxon>
    </lineage>
</organism>
<keyword evidence="1" id="KW-0812">Transmembrane</keyword>
<keyword evidence="1" id="KW-0472">Membrane</keyword>
<keyword evidence="1" id="KW-1133">Transmembrane helix</keyword>
<protein>
    <submittedName>
        <fullName evidence="2">Uncharacterized protein</fullName>
    </submittedName>
</protein>
<evidence type="ECO:0000313" key="2">
    <source>
        <dbReference type="EMBL" id="DAF57115.1"/>
    </source>
</evidence>
<accession>A0A8S5T268</accession>
<evidence type="ECO:0000256" key="1">
    <source>
        <dbReference type="SAM" id="Phobius"/>
    </source>
</evidence>
<reference evidence="2" key="1">
    <citation type="journal article" date="2021" name="Proc. Natl. Acad. Sci. U.S.A.">
        <title>A Catalog of Tens of Thousands of Viruses from Human Metagenomes Reveals Hidden Associations with Chronic Diseases.</title>
        <authorList>
            <person name="Tisza M.J."/>
            <person name="Buck C.B."/>
        </authorList>
    </citation>
    <scope>NUCLEOTIDE SEQUENCE</scope>
    <source>
        <strain evidence="2">CtEeW6</strain>
    </source>
</reference>
<name>A0A8S5T268_9CAUD</name>
<dbReference type="EMBL" id="BK032728">
    <property type="protein sequence ID" value="DAF57115.1"/>
    <property type="molecule type" value="Genomic_DNA"/>
</dbReference>
<sequence length="69" mass="7727">MDENNDKPINLGCKAEFGMKLITEAKLSEDGAKEVWSKVADNFRLPILLLAIGCLFALMCLGISLIKWW</sequence>